<evidence type="ECO:0000313" key="3">
    <source>
        <dbReference type="EMBL" id="SVA03553.1"/>
    </source>
</evidence>
<accession>A0A381SQJ4</accession>
<dbReference type="GO" id="GO:0042834">
    <property type="term" value="F:peptidoglycan binding"/>
    <property type="evidence" value="ECO:0007669"/>
    <property type="project" value="InterPro"/>
</dbReference>
<dbReference type="Pfam" id="PF05036">
    <property type="entry name" value="SPOR"/>
    <property type="match status" value="1"/>
</dbReference>
<feature type="region of interest" description="Disordered" evidence="1">
    <location>
        <begin position="115"/>
        <end position="173"/>
    </location>
</feature>
<evidence type="ECO:0000256" key="1">
    <source>
        <dbReference type="SAM" id="MobiDB-lite"/>
    </source>
</evidence>
<dbReference type="Gene3D" id="3.30.70.1070">
    <property type="entry name" value="Sporulation related repeat"/>
    <property type="match status" value="1"/>
</dbReference>
<organism evidence="3">
    <name type="scientific">marine metagenome</name>
    <dbReference type="NCBI Taxonomy" id="408172"/>
    <lineage>
        <taxon>unclassified sequences</taxon>
        <taxon>metagenomes</taxon>
        <taxon>ecological metagenomes</taxon>
    </lineage>
</organism>
<dbReference type="AlphaFoldDB" id="A0A381SQJ4"/>
<feature type="domain" description="SPOR" evidence="2">
    <location>
        <begin position="212"/>
        <end position="293"/>
    </location>
</feature>
<evidence type="ECO:0000259" key="2">
    <source>
        <dbReference type="PROSITE" id="PS51724"/>
    </source>
</evidence>
<reference evidence="3" key="1">
    <citation type="submission" date="2018-05" db="EMBL/GenBank/DDBJ databases">
        <authorList>
            <person name="Lanie J.A."/>
            <person name="Ng W.-L."/>
            <person name="Kazmierczak K.M."/>
            <person name="Andrzejewski T.M."/>
            <person name="Davidsen T.M."/>
            <person name="Wayne K.J."/>
            <person name="Tettelin H."/>
            <person name="Glass J.I."/>
            <person name="Rusch D."/>
            <person name="Podicherti R."/>
            <person name="Tsui H.-C.T."/>
            <person name="Winkler M.E."/>
        </authorList>
    </citation>
    <scope>NUCLEOTIDE SEQUENCE</scope>
</reference>
<sequence>MKFRTFFILITGSLLLMNCGGKRGEGIIGEIIHVNGELPEETESIDLFWAISSQPDASKLSMKTLEFSKDKSKMSFTPDAAGKYVFEMEIFQYGDELETQKFTYNVDSIEPLVTSETEDEALAEEEDEDWLEEEYEEELEEDEDYDYAEEAEDDEEEMEENEDEVYEEDEDEEIEGIEGTEIAAAEITPPEVAPKSTAAKPAKKKSPRYVIPYDKSRYTIQVVSKKNLKDAEKTAVNLIESGYDAYIQKAYFRDTDEVWFRVRVGSYDNRETALAVGKVIASAMTTDIWVDFVRFDD</sequence>
<proteinExistence type="predicted"/>
<dbReference type="InterPro" id="IPR007730">
    <property type="entry name" value="SPOR-like_dom"/>
</dbReference>
<name>A0A381SQJ4_9ZZZZ</name>
<gene>
    <name evidence="3" type="ORF">METZ01_LOCUS56407</name>
</gene>
<dbReference type="SUPFAM" id="SSF110997">
    <property type="entry name" value="Sporulation related repeat"/>
    <property type="match status" value="1"/>
</dbReference>
<feature type="compositionally biased region" description="Acidic residues" evidence="1">
    <location>
        <begin position="116"/>
        <end position="173"/>
    </location>
</feature>
<dbReference type="EMBL" id="UINC01003124">
    <property type="protein sequence ID" value="SVA03553.1"/>
    <property type="molecule type" value="Genomic_DNA"/>
</dbReference>
<protein>
    <recommendedName>
        <fullName evidence="2">SPOR domain-containing protein</fullName>
    </recommendedName>
</protein>
<dbReference type="InterPro" id="IPR036680">
    <property type="entry name" value="SPOR-like_sf"/>
</dbReference>
<dbReference type="PROSITE" id="PS51724">
    <property type="entry name" value="SPOR"/>
    <property type="match status" value="1"/>
</dbReference>